<dbReference type="GO" id="GO:0012505">
    <property type="term" value="C:endomembrane system"/>
    <property type="evidence" value="ECO:0007669"/>
    <property type="project" value="UniProtKB-SubCell"/>
</dbReference>
<organism evidence="14 15">
    <name type="scientific">Cryptotermes secundus</name>
    <dbReference type="NCBI Taxonomy" id="105785"/>
    <lineage>
        <taxon>Eukaryota</taxon>
        <taxon>Metazoa</taxon>
        <taxon>Ecdysozoa</taxon>
        <taxon>Arthropoda</taxon>
        <taxon>Hexapoda</taxon>
        <taxon>Insecta</taxon>
        <taxon>Pterygota</taxon>
        <taxon>Neoptera</taxon>
        <taxon>Polyneoptera</taxon>
        <taxon>Dictyoptera</taxon>
        <taxon>Blattodea</taxon>
        <taxon>Blattoidea</taxon>
        <taxon>Termitoidae</taxon>
        <taxon>Kalotermitidae</taxon>
        <taxon>Cryptotermitinae</taxon>
        <taxon>Cryptotermes</taxon>
    </lineage>
</organism>
<feature type="domain" description="ABC transmembrane type-1" evidence="13">
    <location>
        <begin position="137"/>
        <end position="408"/>
    </location>
</feature>
<feature type="domain" description="ABC transmembrane type-1" evidence="13">
    <location>
        <begin position="772"/>
        <end position="1063"/>
    </location>
</feature>
<evidence type="ECO:0000256" key="7">
    <source>
        <dbReference type="ARBA" id="ARBA00022840"/>
    </source>
</evidence>
<dbReference type="Gene3D" id="1.20.1560.10">
    <property type="entry name" value="ABC transporter type 1, transmembrane domain"/>
    <property type="match status" value="2"/>
</dbReference>
<dbReference type="CDD" id="cd03244">
    <property type="entry name" value="ABCC_MRP_domain2"/>
    <property type="match status" value="1"/>
</dbReference>
<evidence type="ECO:0000259" key="13">
    <source>
        <dbReference type="PROSITE" id="PS50929"/>
    </source>
</evidence>
<feature type="domain" description="ABC transporter" evidence="12">
    <location>
        <begin position="490"/>
        <end position="711"/>
    </location>
</feature>
<evidence type="ECO:0000256" key="2">
    <source>
        <dbReference type="ARBA" id="ARBA00009726"/>
    </source>
</evidence>
<dbReference type="CDD" id="cd03250">
    <property type="entry name" value="ABCC_MRP_domain1"/>
    <property type="match status" value="1"/>
</dbReference>
<sequence>MSIHKWLSTGSIYLNAEAVDEKEKDGIMFSSPKKRNKYGPALKHFIPIRPSPSDSRAMPSNSSGFFSFVAVSWMTGLMWKAYRHGLSEEDLYDLQASDRAEPNAHRLERLWHEHVAQNGEKSSLSHVMWRFCRTRCIVAMVFMAFAVVFQFLGPALIQQFILQYVEDKSVPLWWGLTLVFILFWCQLLRNYCFGAGYVMGLHTAIRVQGAVQHLIYKKMLLLRSGGERVLGQVLTFCTNEQERLFEACHMGILLLTTPVMFVMCLTYSLLVLGPWALVGNIVILLFYPIMGAIANVTSMVRIKTVKVTDQRVGLMSEILNSIRLIKMYAWEDSFANKIADVRNMERKQLQTAAFLQSFSNTITPAITLLASISTFLGYSFTGNNLFATEAFTIFSVFTAMQFTVGTLPYGIKCLAEANVSCQKLQKFVLRPNYESPVIKSVGRNIIEIKDGTFSWEASQLDEPRKKGQRKKHQSKQGQKMTNGIGATAEEKGQFISSEENQPIETLHNIELEVSRGKLVGVCGSVGSGKSSLLSAIMGDMIISSGQLYVMGSMAIVSQQAWIFNDTVRENILFGLPFEETKYQAVVECCSLQRDLELLANGDKTEISEGGSNLSGGQKQRINLARAVYADKDLYLLDDPLSAVDAKVARNIFNRCIKNKLKDKTILLVTHGMQFLEQCDEVLYMKDGLISERGTHEELVSQGGDYCQMLQFDQIRDQKTTNEVDTEHPLHMEGAENELAGKLTSEEAHTMTQTGWKAYVDYAKFCGGYFVMAMLLLLVLLFTLSRMSTGIWLQIWLDQGDGLEAERKENITRYNLTNMTEEELKGYVNDNPDLWFYQLMYGLTFGIMLFIGLMKGIGIARQLLLGSSRLHDTMFRKVIRCPVSFFDVTPPGRILQRFSRDMDELDVRVPFFFEFVWQGLMFVITQMLLVCVIFPVFSAAMIVATALFMFLDVWLNVGLRETKKLDNLLKSPVLNHMSSTMAGLSVIRTFGRQKIFLERFCARLNRTLASDFIFRSSVRWFTFRMDMIAVVIVTLTGLVVVLLRDSVTAAQSGLALSCVFAVSTFVPFVMQLKSEMQARFTSVERILEYTQDLPEEAAGKVETQRPPDNWPWSGQITMEDVQLRYRPDLPLVLHGVTVDIKGGEKVGVVGRTGAGKSSLVTTLLRLTELAGGRILIDGIDISTIGLHDLRSAVAIIPQDPVLFQGTIRYNLDPFGEHSDDKIWEALDKAHLKEKISREEKQLLCPVEVDGENLSVGEKQLICLARALLRKNKILLLDEATASVDVETDHLIQETIHDAFGHCTVLTIAHRLNTVTAYDRVMVMDSGKVTEFDTPENLMNCGDSLFRQMMLAMGISSLRDSSAT</sequence>
<feature type="region of interest" description="Disordered" evidence="10">
    <location>
        <begin position="459"/>
        <end position="483"/>
    </location>
</feature>
<dbReference type="Pfam" id="PF00005">
    <property type="entry name" value="ABC_tran"/>
    <property type="match status" value="2"/>
</dbReference>
<evidence type="ECO:0000256" key="4">
    <source>
        <dbReference type="ARBA" id="ARBA00022692"/>
    </source>
</evidence>
<feature type="transmembrane region" description="Helical" evidence="11">
    <location>
        <begin position="926"/>
        <end position="950"/>
    </location>
</feature>
<dbReference type="InterPro" id="IPR003439">
    <property type="entry name" value="ABC_transporter-like_ATP-bd"/>
</dbReference>
<feature type="transmembrane region" description="Helical" evidence="11">
    <location>
        <begin position="1048"/>
        <end position="1069"/>
    </location>
</feature>
<dbReference type="InterPro" id="IPR003593">
    <property type="entry name" value="AAA+_ATPase"/>
</dbReference>
<dbReference type="STRING" id="105785.A0A2J7Q0E8"/>
<dbReference type="PROSITE" id="PS00211">
    <property type="entry name" value="ABC_TRANSPORTER_1"/>
    <property type="match status" value="2"/>
</dbReference>
<feature type="domain" description="ABC transporter" evidence="12">
    <location>
        <begin position="1115"/>
        <end position="1349"/>
    </location>
</feature>
<dbReference type="FunFam" id="3.40.50.300:FF:000997">
    <property type="entry name" value="Multidrug resistance-associated protein 1"/>
    <property type="match status" value="1"/>
</dbReference>
<comment type="subcellular location">
    <subcellularLocation>
        <location evidence="1">Endomembrane system</location>
        <topology evidence="1">Multi-pass membrane protein</topology>
    </subcellularLocation>
</comment>
<dbReference type="PANTHER" id="PTHR24223">
    <property type="entry name" value="ATP-BINDING CASSETTE SUB-FAMILY C"/>
    <property type="match status" value="1"/>
</dbReference>
<dbReference type="InterPro" id="IPR027417">
    <property type="entry name" value="P-loop_NTPase"/>
</dbReference>
<dbReference type="GO" id="GO:0016020">
    <property type="term" value="C:membrane"/>
    <property type="evidence" value="ECO:0007669"/>
    <property type="project" value="InterPro"/>
</dbReference>
<evidence type="ECO:0000259" key="12">
    <source>
        <dbReference type="PROSITE" id="PS50893"/>
    </source>
</evidence>
<evidence type="ECO:0000313" key="14">
    <source>
        <dbReference type="EMBL" id="PNF22055.1"/>
    </source>
</evidence>
<dbReference type="EMBL" id="NEVH01019969">
    <property type="protein sequence ID" value="PNF22055.1"/>
    <property type="molecule type" value="Genomic_DNA"/>
</dbReference>
<evidence type="ECO:0000256" key="10">
    <source>
        <dbReference type="SAM" id="MobiDB-lite"/>
    </source>
</evidence>
<dbReference type="GO" id="GO:0005524">
    <property type="term" value="F:ATP binding"/>
    <property type="evidence" value="ECO:0007669"/>
    <property type="project" value="UniProtKB-KW"/>
</dbReference>
<feature type="transmembrane region" description="Helical" evidence="11">
    <location>
        <begin position="136"/>
        <end position="161"/>
    </location>
</feature>
<feature type="transmembrane region" description="Helical" evidence="11">
    <location>
        <begin position="833"/>
        <end position="853"/>
    </location>
</feature>
<dbReference type="SUPFAM" id="SSF52540">
    <property type="entry name" value="P-loop containing nucleoside triphosphate hydrolases"/>
    <property type="match status" value="2"/>
</dbReference>
<evidence type="ECO:0000256" key="6">
    <source>
        <dbReference type="ARBA" id="ARBA00022741"/>
    </source>
</evidence>
<dbReference type="Proteomes" id="UP000235965">
    <property type="component" value="Unassembled WGS sequence"/>
</dbReference>
<feature type="transmembrane region" description="Helical" evidence="11">
    <location>
        <begin position="765"/>
        <end position="783"/>
    </location>
</feature>
<evidence type="ECO:0000313" key="15">
    <source>
        <dbReference type="Proteomes" id="UP000235965"/>
    </source>
</evidence>
<dbReference type="OrthoDB" id="6500128at2759"/>
<gene>
    <name evidence="14" type="ORF">B7P43_G09731</name>
</gene>
<feature type="transmembrane region" description="Helical" evidence="11">
    <location>
        <begin position="276"/>
        <end position="296"/>
    </location>
</feature>
<feature type="transmembrane region" description="Helical" evidence="11">
    <location>
        <begin position="352"/>
        <end position="378"/>
    </location>
</feature>
<dbReference type="InParanoid" id="A0A2J7Q0E8"/>
<dbReference type="InterPro" id="IPR036640">
    <property type="entry name" value="ABC1_TM_sf"/>
</dbReference>
<feature type="transmembrane region" description="Helical" evidence="11">
    <location>
        <begin position="1024"/>
        <end position="1042"/>
    </location>
</feature>
<feature type="transmembrane region" description="Helical" evidence="11">
    <location>
        <begin position="251"/>
        <end position="270"/>
    </location>
</feature>
<dbReference type="CDD" id="cd18592">
    <property type="entry name" value="ABC_6TM_MRP5_8_9_D1"/>
    <property type="match status" value="1"/>
</dbReference>
<keyword evidence="9 11" id="KW-0472">Membrane</keyword>
<keyword evidence="6" id="KW-0547">Nucleotide-binding</keyword>
<dbReference type="InterPro" id="IPR017871">
    <property type="entry name" value="ABC_transporter-like_CS"/>
</dbReference>
<dbReference type="Gene3D" id="3.40.50.300">
    <property type="entry name" value="P-loop containing nucleotide triphosphate hydrolases"/>
    <property type="match status" value="2"/>
</dbReference>
<dbReference type="Pfam" id="PF00664">
    <property type="entry name" value="ABC_membrane"/>
    <property type="match status" value="2"/>
</dbReference>
<evidence type="ECO:0000256" key="11">
    <source>
        <dbReference type="SAM" id="Phobius"/>
    </source>
</evidence>
<comment type="caution">
    <text evidence="14">The sequence shown here is derived from an EMBL/GenBank/DDBJ whole genome shotgun (WGS) entry which is preliminary data.</text>
</comment>
<feature type="transmembrane region" description="Helical" evidence="11">
    <location>
        <begin position="390"/>
        <end position="411"/>
    </location>
</feature>
<keyword evidence="5" id="KW-0677">Repeat</keyword>
<dbReference type="SUPFAM" id="SSF90123">
    <property type="entry name" value="ABC transporter transmembrane region"/>
    <property type="match status" value="2"/>
</dbReference>
<dbReference type="GO" id="GO:0016887">
    <property type="term" value="F:ATP hydrolysis activity"/>
    <property type="evidence" value="ECO:0007669"/>
    <property type="project" value="InterPro"/>
</dbReference>
<keyword evidence="3" id="KW-0813">Transport</keyword>
<dbReference type="GO" id="GO:0140359">
    <property type="term" value="F:ABC-type transporter activity"/>
    <property type="evidence" value="ECO:0007669"/>
    <property type="project" value="InterPro"/>
</dbReference>
<proteinExistence type="inferred from homology"/>
<dbReference type="FunFam" id="1.20.1560.10:FF:000012">
    <property type="entry name" value="ATP binding cassette subfamily C member 5"/>
    <property type="match status" value="1"/>
</dbReference>
<feature type="transmembrane region" description="Helical" evidence="11">
    <location>
        <begin position="173"/>
        <end position="192"/>
    </location>
</feature>
<dbReference type="PROSITE" id="PS50929">
    <property type="entry name" value="ABC_TM1F"/>
    <property type="match status" value="2"/>
</dbReference>
<dbReference type="InterPro" id="IPR011527">
    <property type="entry name" value="ABC1_TM_dom"/>
</dbReference>
<evidence type="ECO:0000256" key="3">
    <source>
        <dbReference type="ARBA" id="ARBA00022448"/>
    </source>
</evidence>
<keyword evidence="7" id="KW-0067">ATP-binding</keyword>
<dbReference type="SMART" id="SM00382">
    <property type="entry name" value="AAA"/>
    <property type="match status" value="2"/>
</dbReference>
<evidence type="ECO:0000256" key="8">
    <source>
        <dbReference type="ARBA" id="ARBA00022989"/>
    </source>
</evidence>
<evidence type="ECO:0000256" key="1">
    <source>
        <dbReference type="ARBA" id="ARBA00004127"/>
    </source>
</evidence>
<dbReference type="InterPro" id="IPR050173">
    <property type="entry name" value="ABC_transporter_C-like"/>
</dbReference>
<keyword evidence="15" id="KW-1185">Reference proteome</keyword>
<dbReference type="PANTHER" id="PTHR24223:SF447">
    <property type="entry name" value="MULTIDRUG RESISTANCE-ASSOCIATED PROTEIN 5"/>
    <property type="match status" value="1"/>
</dbReference>
<keyword evidence="8 11" id="KW-1133">Transmembrane helix</keyword>
<comment type="similarity">
    <text evidence="2">Belongs to the ABC transporter superfamily. ABCC family. Conjugate transporter (TC 3.A.1.208) subfamily.</text>
</comment>
<keyword evidence="4 11" id="KW-0812">Transmembrane</keyword>
<name>A0A2J7Q0E8_9NEOP</name>
<accession>A0A2J7Q0E8</accession>
<dbReference type="PROSITE" id="PS50893">
    <property type="entry name" value="ABC_TRANSPORTER_2"/>
    <property type="match status" value="2"/>
</dbReference>
<dbReference type="CDD" id="cd18599">
    <property type="entry name" value="ABC_6TM_MRP5_8_9_D2"/>
    <property type="match status" value="1"/>
</dbReference>
<evidence type="ECO:0000256" key="5">
    <source>
        <dbReference type="ARBA" id="ARBA00022737"/>
    </source>
</evidence>
<protein>
    <submittedName>
        <fullName evidence="14">Multidrug resistance-associated protein 5</fullName>
    </submittedName>
</protein>
<dbReference type="FunFam" id="1.20.1560.10:FF:000013">
    <property type="entry name" value="ABC transporter C family member 2"/>
    <property type="match status" value="1"/>
</dbReference>
<dbReference type="FunFam" id="3.40.50.300:FF:000074">
    <property type="entry name" value="Multidrug resistance-associated protein 5 isoform 1"/>
    <property type="match status" value="1"/>
</dbReference>
<reference evidence="14 15" key="1">
    <citation type="submission" date="2017-12" db="EMBL/GenBank/DDBJ databases">
        <title>Hemimetabolous genomes reveal molecular basis of termite eusociality.</title>
        <authorList>
            <person name="Harrison M.C."/>
            <person name="Jongepier E."/>
            <person name="Robertson H.M."/>
            <person name="Arning N."/>
            <person name="Bitard-Feildel T."/>
            <person name="Chao H."/>
            <person name="Childers C.P."/>
            <person name="Dinh H."/>
            <person name="Doddapaneni H."/>
            <person name="Dugan S."/>
            <person name="Gowin J."/>
            <person name="Greiner C."/>
            <person name="Han Y."/>
            <person name="Hu H."/>
            <person name="Hughes D.S.T."/>
            <person name="Huylmans A.-K."/>
            <person name="Kemena C."/>
            <person name="Kremer L.P.M."/>
            <person name="Lee S.L."/>
            <person name="Lopez-Ezquerra A."/>
            <person name="Mallet L."/>
            <person name="Monroy-Kuhn J.M."/>
            <person name="Moser A."/>
            <person name="Murali S.C."/>
            <person name="Muzny D.M."/>
            <person name="Otani S."/>
            <person name="Piulachs M.-D."/>
            <person name="Poelchau M."/>
            <person name="Qu J."/>
            <person name="Schaub F."/>
            <person name="Wada-Katsumata A."/>
            <person name="Worley K.C."/>
            <person name="Xie Q."/>
            <person name="Ylla G."/>
            <person name="Poulsen M."/>
            <person name="Gibbs R.A."/>
            <person name="Schal C."/>
            <person name="Richards S."/>
            <person name="Belles X."/>
            <person name="Korb J."/>
            <person name="Bornberg-Bauer E."/>
        </authorList>
    </citation>
    <scope>NUCLEOTIDE SEQUENCE [LARGE SCALE GENOMIC DNA]</scope>
    <source>
        <tissue evidence="14">Whole body</tissue>
    </source>
</reference>
<evidence type="ECO:0000256" key="9">
    <source>
        <dbReference type="ARBA" id="ARBA00023136"/>
    </source>
</evidence>